<dbReference type="InterPro" id="IPR023214">
    <property type="entry name" value="HAD_sf"/>
</dbReference>
<dbReference type="Gene3D" id="3.40.50.1000">
    <property type="entry name" value="HAD superfamily/HAD-like"/>
    <property type="match status" value="1"/>
</dbReference>
<dbReference type="RefSeq" id="WP_382343799.1">
    <property type="nucleotide sequence ID" value="NZ_JBHSAB010000024.1"/>
</dbReference>
<organism evidence="4 5">
    <name type="scientific">Legionella dresdenensis</name>
    <dbReference type="NCBI Taxonomy" id="450200"/>
    <lineage>
        <taxon>Bacteria</taxon>
        <taxon>Pseudomonadati</taxon>
        <taxon>Pseudomonadota</taxon>
        <taxon>Gammaproteobacteria</taxon>
        <taxon>Legionellales</taxon>
        <taxon>Legionellaceae</taxon>
        <taxon>Legionella</taxon>
    </lineage>
</organism>
<keyword evidence="5" id="KW-1185">Reference proteome</keyword>
<evidence type="ECO:0000256" key="3">
    <source>
        <dbReference type="SAM" id="SignalP"/>
    </source>
</evidence>
<keyword evidence="1 3" id="KW-0732">Signal</keyword>
<feature type="signal peptide" evidence="3">
    <location>
        <begin position="1"/>
        <end position="24"/>
    </location>
</feature>
<dbReference type="EMBL" id="JBHSAB010000024">
    <property type="protein sequence ID" value="MFC3909513.1"/>
    <property type="molecule type" value="Genomic_DNA"/>
</dbReference>
<gene>
    <name evidence="4" type="ORF">ACFORL_10575</name>
</gene>
<dbReference type="PANTHER" id="PTHR31284">
    <property type="entry name" value="ACID PHOSPHATASE-LIKE PROTEIN"/>
    <property type="match status" value="1"/>
</dbReference>
<accession>A0ABV8CGW7</accession>
<keyword evidence="2" id="KW-0325">Glycoprotein</keyword>
<dbReference type="InterPro" id="IPR014403">
    <property type="entry name" value="APS1/VSP"/>
</dbReference>
<dbReference type="PANTHER" id="PTHR31284:SF10">
    <property type="entry name" value="ACID PHOSPHATASE-LIKE PROTEIN"/>
    <property type="match status" value="1"/>
</dbReference>
<dbReference type="InterPro" id="IPR036412">
    <property type="entry name" value="HAD-like_sf"/>
</dbReference>
<dbReference type="Pfam" id="PF03767">
    <property type="entry name" value="Acid_phosphat_B"/>
    <property type="match status" value="1"/>
</dbReference>
<sequence>MKAISKLLSLLVIPFVLLNHTAFAEPANLSLLTHEVQNYHDSGQYDRELAAVIKRARHYIDKQATLNQQSKHPKKLALVLDIDETSLSNYCYMQKRGFYPTREQLQAEMSAADAPAIKPMLALYKEAMKHGVKVFFVTGRPVSVLEATKTNLVRAGYTNWAGLYLKPDNYHARSIIPFKASSRALISKQGYTIVATIGDQYSDLMGGYAQKEFKLPNPYYFLP</sequence>
<dbReference type="PIRSF" id="PIRSF002674">
    <property type="entry name" value="VSP"/>
    <property type="match status" value="1"/>
</dbReference>
<evidence type="ECO:0000313" key="5">
    <source>
        <dbReference type="Proteomes" id="UP001595758"/>
    </source>
</evidence>
<evidence type="ECO:0000256" key="1">
    <source>
        <dbReference type="ARBA" id="ARBA00022729"/>
    </source>
</evidence>
<dbReference type="SUPFAM" id="SSF56784">
    <property type="entry name" value="HAD-like"/>
    <property type="match status" value="1"/>
</dbReference>
<protein>
    <submittedName>
        <fullName evidence="4">HAD family acid phosphatase</fullName>
    </submittedName>
</protein>
<feature type="chain" id="PRO_5045573507" evidence="3">
    <location>
        <begin position="25"/>
        <end position="223"/>
    </location>
</feature>
<evidence type="ECO:0000313" key="4">
    <source>
        <dbReference type="EMBL" id="MFC3909513.1"/>
    </source>
</evidence>
<proteinExistence type="predicted"/>
<evidence type="ECO:0000256" key="2">
    <source>
        <dbReference type="ARBA" id="ARBA00023180"/>
    </source>
</evidence>
<dbReference type="Proteomes" id="UP001595758">
    <property type="component" value="Unassembled WGS sequence"/>
</dbReference>
<name>A0ABV8CGW7_9GAMM</name>
<reference evidence="5" key="1">
    <citation type="journal article" date="2019" name="Int. J. Syst. Evol. Microbiol.">
        <title>The Global Catalogue of Microorganisms (GCM) 10K type strain sequencing project: providing services to taxonomists for standard genome sequencing and annotation.</title>
        <authorList>
            <consortium name="The Broad Institute Genomics Platform"/>
            <consortium name="The Broad Institute Genome Sequencing Center for Infectious Disease"/>
            <person name="Wu L."/>
            <person name="Ma J."/>
        </authorList>
    </citation>
    <scope>NUCLEOTIDE SEQUENCE [LARGE SCALE GENOMIC DNA]</scope>
    <source>
        <strain evidence="5">CCUG 59858</strain>
    </source>
</reference>
<comment type="caution">
    <text evidence="4">The sequence shown here is derived from an EMBL/GenBank/DDBJ whole genome shotgun (WGS) entry which is preliminary data.</text>
</comment>
<dbReference type="InterPro" id="IPR005519">
    <property type="entry name" value="Acid_phosphat_B-like"/>
</dbReference>